<keyword evidence="6 11" id="KW-0560">Oxidoreductase</keyword>
<keyword evidence="5 10" id="KW-0479">Metal-binding</keyword>
<evidence type="ECO:0000256" key="3">
    <source>
        <dbReference type="ARBA" id="ARBA00010617"/>
    </source>
</evidence>
<dbReference type="Gene3D" id="1.10.630.10">
    <property type="entry name" value="Cytochrome P450"/>
    <property type="match status" value="1"/>
</dbReference>
<evidence type="ECO:0000256" key="7">
    <source>
        <dbReference type="ARBA" id="ARBA00023004"/>
    </source>
</evidence>
<dbReference type="GO" id="GO:0020037">
    <property type="term" value="F:heme binding"/>
    <property type="evidence" value="ECO:0007669"/>
    <property type="project" value="InterPro"/>
</dbReference>
<dbReference type="InterPro" id="IPR008069">
    <property type="entry name" value="Cyt_P450_E_grp-I_CYP2D-like"/>
</dbReference>
<evidence type="ECO:0000256" key="6">
    <source>
        <dbReference type="ARBA" id="ARBA00023002"/>
    </source>
</evidence>
<dbReference type="InterPro" id="IPR017972">
    <property type="entry name" value="Cyt_P450_CS"/>
</dbReference>
<keyword evidence="9" id="KW-0472">Membrane</keyword>
<evidence type="ECO:0000313" key="13">
    <source>
        <dbReference type="RefSeq" id="XP_054856464.1"/>
    </source>
</evidence>
<keyword evidence="12" id="KW-1185">Reference proteome</keyword>
<accession>A0AA97KKG4</accession>
<dbReference type="RefSeq" id="XP_054856464.1">
    <property type="nucleotide sequence ID" value="XM_055000489.1"/>
</dbReference>
<evidence type="ECO:0000256" key="1">
    <source>
        <dbReference type="ARBA" id="ARBA00001971"/>
    </source>
</evidence>
<proteinExistence type="inferred from homology"/>
<comment type="cofactor">
    <cofactor evidence="1 10">
        <name>heme</name>
        <dbReference type="ChEBI" id="CHEBI:30413"/>
    </cofactor>
</comment>
<evidence type="ECO:0000256" key="10">
    <source>
        <dbReference type="PIRSR" id="PIRSR602401-1"/>
    </source>
</evidence>
<evidence type="ECO:0000256" key="2">
    <source>
        <dbReference type="ARBA" id="ARBA00004370"/>
    </source>
</evidence>
<reference evidence="13" key="1">
    <citation type="submission" date="2025-08" db="UniProtKB">
        <authorList>
            <consortium name="RefSeq"/>
        </authorList>
    </citation>
    <scope>IDENTIFICATION</scope>
    <source>
        <tissue evidence="13">Blood</tissue>
    </source>
</reference>
<dbReference type="InterPro" id="IPR001128">
    <property type="entry name" value="Cyt_P450"/>
</dbReference>
<dbReference type="AlphaFoldDB" id="A0AA97KKG4"/>
<keyword evidence="7 10" id="KW-0408">Iron</keyword>
<dbReference type="Proteomes" id="UP001190640">
    <property type="component" value="Chromosome 16"/>
</dbReference>
<dbReference type="PANTHER" id="PTHR24300:SF327">
    <property type="entry name" value="CYTOCHROME P450 2F2-RELATED"/>
    <property type="match status" value="1"/>
</dbReference>
<evidence type="ECO:0000313" key="12">
    <source>
        <dbReference type="Proteomes" id="UP001190640"/>
    </source>
</evidence>
<dbReference type="GO" id="GO:0005506">
    <property type="term" value="F:iron ion binding"/>
    <property type="evidence" value="ECO:0007669"/>
    <property type="project" value="InterPro"/>
</dbReference>
<evidence type="ECO:0000256" key="11">
    <source>
        <dbReference type="RuleBase" id="RU000461"/>
    </source>
</evidence>
<dbReference type="GO" id="GO:0006805">
    <property type="term" value="P:xenobiotic metabolic process"/>
    <property type="evidence" value="ECO:0007669"/>
    <property type="project" value="TreeGrafter"/>
</dbReference>
<name>A0AA97KKG4_EUBMA</name>
<organism evidence="12 13">
    <name type="scientific">Eublepharis macularius</name>
    <name type="common">Leopard gecko</name>
    <name type="synonym">Cyrtodactylus macularius</name>
    <dbReference type="NCBI Taxonomy" id="481883"/>
    <lineage>
        <taxon>Eukaryota</taxon>
        <taxon>Metazoa</taxon>
        <taxon>Chordata</taxon>
        <taxon>Craniata</taxon>
        <taxon>Vertebrata</taxon>
        <taxon>Euteleostomi</taxon>
        <taxon>Lepidosauria</taxon>
        <taxon>Squamata</taxon>
        <taxon>Bifurcata</taxon>
        <taxon>Gekkota</taxon>
        <taxon>Eublepharidae</taxon>
        <taxon>Eublepharinae</taxon>
        <taxon>Eublepharis</taxon>
    </lineage>
</organism>
<dbReference type="GO" id="GO:0016712">
    <property type="term" value="F:oxidoreductase activity, acting on paired donors, with incorporation or reduction of molecular oxygen, reduced flavin or flavoprotein as one donor, and incorporation of one atom of oxygen"/>
    <property type="evidence" value="ECO:0007669"/>
    <property type="project" value="InterPro"/>
</dbReference>
<evidence type="ECO:0000256" key="9">
    <source>
        <dbReference type="ARBA" id="ARBA00023136"/>
    </source>
</evidence>
<dbReference type="PRINTS" id="PR00463">
    <property type="entry name" value="EP450I"/>
</dbReference>
<protein>
    <submittedName>
        <fullName evidence="13">Cytochrome P450 2J2-like</fullName>
    </submittedName>
</protein>
<feature type="binding site" description="axial binding residue" evidence="10">
    <location>
        <position position="432"/>
    </location>
    <ligand>
        <name>heme</name>
        <dbReference type="ChEBI" id="CHEBI:30413"/>
    </ligand>
    <ligandPart>
        <name>Fe</name>
        <dbReference type="ChEBI" id="CHEBI:18248"/>
    </ligandPart>
</feature>
<comment type="similarity">
    <text evidence="3 11">Belongs to the cytochrome P450 family.</text>
</comment>
<dbReference type="PRINTS" id="PR01686">
    <property type="entry name" value="EP450ICYP2D"/>
</dbReference>
<dbReference type="FunFam" id="1.10.630.10:FF:000004">
    <property type="entry name" value="cytochrome P450 2D15 isoform X1"/>
    <property type="match status" value="1"/>
</dbReference>
<dbReference type="GO" id="GO:0006082">
    <property type="term" value="P:organic acid metabolic process"/>
    <property type="evidence" value="ECO:0007669"/>
    <property type="project" value="TreeGrafter"/>
</dbReference>
<gene>
    <name evidence="13" type="primary">LOC129344019</name>
</gene>
<dbReference type="InterPro" id="IPR036396">
    <property type="entry name" value="Cyt_P450_sf"/>
</dbReference>
<dbReference type="GO" id="GO:0005737">
    <property type="term" value="C:cytoplasm"/>
    <property type="evidence" value="ECO:0007669"/>
    <property type="project" value="TreeGrafter"/>
</dbReference>
<dbReference type="GeneID" id="129344019"/>
<keyword evidence="8 11" id="KW-0503">Monooxygenase</keyword>
<dbReference type="PANTHER" id="PTHR24300">
    <property type="entry name" value="CYTOCHROME P450 508A4-RELATED"/>
    <property type="match status" value="1"/>
</dbReference>
<evidence type="ECO:0000256" key="8">
    <source>
        <dbReference type="ARBA" id="ARBA00023033"/>
    </source>
</evidence>
<dbReference type="InterPro" id="IPR050182">
    <property type="entry name" value="Cytochrome_P450_fam2"/>
</dbReference>
<dbReference type="PROSITE" id="PS00086">
    <property type="entry name" value="CYTOCHROME_P450"/>
    <property type="match status" value="1"/>
</dbReference>
<sequence length="489" mass="55886">MEVFSLLLLISFILYLFWRTGRRSKQFPPGPRPLPLIGNLLQFDMRNPLKDFDKLAQKYGPIFSLHMGGTLFVFVHGFPLVKEVLVTRGTEFAGRPQNPVIEVITKRKGIISVPYGQVWKEQRRFSLMVLRNFGLGKRSVEERILDEATVLMQSFEENMREPFDPFCFIDNAVTNIISNFLFGKRFGYDDHSLRNILDLVHQNMKLAAGLWAQLYNAVPLVRGLPLPHQTILNNAVKVMAFFSKELEEHKATLVSGEHRDYIDAYLEEMQKPENKGSSFEEEGLFIILSDLFIAGSETTSSTLLWALLYMMTFPEVQEKCQAELDAVLGNNSDIKYEDRDKLPYTNAVIHEIQRFANVVPLGVAHAPIKDMQLWGYTIPKEASVITNLISVHRDQSQWKYPYEFNPSNFLNEKGEFVKSEAFLAFSAGPRGCLGVSLARMELFLFFTSILRKFKLVWPDGSKVPDLTASYGITLSPPAFKMAIKCRRQT</sequence>
<dbReference type="KEGG" id="emc:129344019"/>
<dbReference type="GO" id="GO:0016020">
    <property type="term" value="C:membrane"/>
    <property type="evidence" value="ECO:0007669"/>
    <property type="project" value="UniProtKB-SubCell"/>
</dbReference>
<comment type="subcellular location">
    <subcellularLocation>
        <location evidence="2">Membrane</location>
    </subcellularLocation>
</comment>
<dbReference type="Pfam" id="PF00067">
    <property type="entry name" value="p450"/>
    <property type="match status" value="1"/>
</dbReference>
<dbReference type="PRINTS" id="PR00385">
    <property type="entry name" value="P450"/>
</dbReference>
<dbReference type="InterPro" id="IPR002401">
    <property type="entry name" value="Cyt_P450_E_grp-I"/>
</dbReference>
<evidence type="ECO:0000256" key="5">
    <source>
        <dbReference type="ARBA" id="ARBA00022723"/>
    </source>
</evidence>
<dbReference type="SUPFAM" id="SSF48264">
    <property type="entry name" value="Cytochrome P450"/>
    <property type="match status" value="1"/>
</dbReference>
<evidence type="ECO:0000256" key="4">
    <source>
        <dbReference type="ARBA" id="ARBA00022617"/>
    </source>
</evidence>
<keyword evidence="4 10" id="KW-0349">Heme</keyword>